<gene>
    <name evidence="1" type="ORF">TSUD_285050</name>
</gene>
<evidence type="ECO:0000313" key="2">
    <source>
        <dbReference type="Proteomes" id="UP000242715"/>
    </source>
</evidence>
<dbReference type="AlphaFoldDB" id="A0A2Z6NY19"/>
<name>A0A2Z6NY19_TRISU</name>
<reference evidence="2" key="1">
    <citation type="journal article" date="2017" name="Front. Plant Sci.">
        <title>Climate Clever Clovers: New Paradigm to Reduce the Environmental Footprint of Ruminants by Breeding Low Methanogenic Forages Utilizing Haplotype Variation.</title>
        <authorList>
            <person name="Kaur P."/>
            <person name="Appels R."/>
            <person name="Bayer P.E."/>
            <person name="Keeble-Gagnere G."/>
            <person name="Wang J."/>
            <person name="Hirakawa H."/>
            <person name="Shirasawa K."/>
            <person name="Vercoe P."/>
            <person name="Stefanova K."/>
            <person name="Durmic Z."/>
            <person name="Nichols P."/>
            <person name="Revell C."/>
            <person name="Isobe S.N."/>
            <person name="Edwards D."/>
            <person name="Erskine W."/>
        </authorList>
    </citation>
    <scope>NUCLEOTIDE SEQUENCE [LARGE SCALE GENOMIC DNA]</scope>
    <source>
        <strain evidence="2">cv. Daliak</strain>
    </source>
</reference>
<protein>
    <submittedName>
        <fullName evidence="1">Uncharacterized protein</fullName>
    </submittedName>
</protein>
<accession>A0A2Z6NY19</accession>
<proteinExistence type="predicted"/>
<sequence>MIVFACVDFSTVTVCDTVIDLDGNTDPHHLLQSSLQHSPVQIYNYTLAMLRNDVWTNTMGLCLVTERNSGWTDTMGVAAVKSIGTLMVVAVWVVELLPSSCWIWCQQS</sequence>
<dbReference type="Proteomes" id="UP000242715">
    <property type="component" value="Unassembled WGS sequence"/>
</dbReference>
<dbReference type="EMBL" id="DF974506">
    <property type="protein sequence ID" value="GAU49018.1"/>
    <property type="molecule type" value="Genomic_DNA"/>
</dbReference>
<evidence type="ECO:0000313" key="1">
    <source>
        <dbReference type="EMBL" id="GAU49018.1"/>
    </source>
</evidence>
<keyword evidence="2" id="KW-1185">Reference proteome</keyword>
<organism evidence="1 2">
    <name type="scientific">Trifolium subterraneum</name>
    <name type="common">Subterranean clover</name>
    <dbReference type="NCBI Taxonomy" id="3900"/>
    <lineage>
        <taxon>Eukaryota</taxon>
        <taxon>Viridiplantae</taxon>
        <taxon>Streptophyta</taxon>
        <taxon>Embryophyta</taxon>
        <taxon>Tracheophyta</taxon>
        <taxon>Spermatophyta</taxon>
        <taxon>Magnoliopsida</taxon>
        <taxon>eudicotyledons</taxon>
        <taxon>Gunneridae</taxon>
        <taxon>Pentapetalae</taxon>
        <taxon>rosids</taxon>
        <taxon>fabids</taxon>
        <taxon>Fabales</taxon>
        <taxon>Fabaceae</taxon>
        <taxon>Papilionoideae</taxon>
        <taxon>50 kb inversion clade</taxon>
        <taxon>NPAAA clade</taxon>
        <taxon>Hologalegina</taxon>
        <taxon>IRL clade</taxon>
        <taxon>Trifolieae</taxon>
        <taxon>Trifolium</taxon>
    </lineage>
</organism>